<organism evidence="8 9">
    <name type="scientific">Pararobbsia alpina</name>
    <dbReference type="NCBI Taxonomy" id="621374"/>
    <lineage>
        <taxon>Bacteria</taxon>
        <taxon>Pseudomonadati</taxon>
        <taxon>Pseudomonadota</taxon>
        <taxon>Betaproteobacteria</taxon>
        <taxon>Burkholderiales</taxon>
        <taxon>Burkholderiaceae</taxon>
        <taxon>Pararobbsia</taxon>
    </lineage>
</organism>
<keyword evidence="3" id="KW-0175">Coiled coil</keyword>
<reference evidence="8 9" key="1">
    <citation type="submission" date="2020-04" db="EMBL/GenBank/DDBJ databases">
        <authorList>
            <person name="De Canck E."/>
        </authorList>
    </citation>
    <scope>NUCLEOTIDE SEQUENCE [LARGE SCALE GENOMIC DNA]</scope>
    <source>
        <strain evidence="8 9">LMG 28138</strain>
    </source>
</reference>
<dbReference type="GO" id="GO:0007155">
    <property type="term" value="P:cell adhesion"/>
    <property type="evidence" value="ECO:0007669"/>
    <property type="project" value="InterPro"/>
</dbReference>
<keyword evidence="4 5" id="KW-0975">Bacterial flagellum</keyword>
<dbReference type="GO" id="GO:0009424">
    <property type="term" value="C:bacterial-type flagellum hook"/>
    <property type="evidence" value="ECO:0007669"/>
    <property type="project" value="UniProtKB-UniRule"/>
</dbReference>
<proteinExistence type="inferred from homology"/>
<feature type="domain" description="Flagellar hook-associated protein 2 N-terminal" evidence="6">
    <location>
        <begin position="44"/>
        <end position="139"/>
    </location>
</feature>
<keyword evidence="5" id="KW-0964">Secreted</keyword>
<evidence type="ECO:0000313" key="9">
    <source>
        <dbReference type="Proteomes" id="UP000494115"/>
    </source>
</evidence>
<comment type="subcellular location">
    <subcellularLocation>
        <location evidence="5">Secreted</location>
    </subcellularLocation>
    <subcellularLocation>
        <location evidence="5">Bacterial flagellum</location>
    </subcellularLocation>
</comment>
<dbReference type="InterPro" id="IPR010809">
    <property type="entry name" value="FliD_C"/>
</dbReference>
<gene>
    <name evidence="8" type="ORF">LMG28138_00485</name>
</gene>
<keyword evidence="9" id="KW-1185">Reference proteome</keyword>
<dbReference type="Pfam" id="PF02465">
    <property type="entry name" value="FliD_N"/>
    <property type="match status" value="1"/>
</dbReference>
<evidence type="ECO:0000256" key="2">
    <source>
        <dbReference type="ARBA" id="ARBA00011255"/>
    </source>
</evidence>
<dbReference type="PANTHER" id="PTHR30288">
    <property type="entry name" value="FLAGELLAR CAP/ASSEMBLY PROTEIN FLID"/>
    <property type="match status" value="1"/>
</dbReference>
<evidence type="ECO:0000256" key="5">
    <source>
        <dbReference type="RuleBase" id="RU362066"/>
    </source>
</evidence>
<dbReference type="PANTHER" id="PTHR30288:SF0">
    <property type="entry name" value="FLAGELLAR HOOK-ASSOCIATED PROTEIN 2"/>
    <property type="match status" value="1"/>
</dbReference>
<dbReference type="Proteomes" id="UP000494115">
    <property type="component" value="Unassembled WGS sequence"/>
</dbReference>
<dbReference type="EMBL" id="CADIKM010000002">
    <property type="protein sequence ID" value="CAB3778468.1"/>
    <property type="molecule type" value="Genomic_DNA"/>
</dbReference>
<dbReference type="RefSeq" id="WP_175103052.1">
    <property type="nucleotide sequence ID" value="NZ_CADIKM010000002.1"/>
</dbReference>
<dbReference type="Pfam" id="PF07195">
    <property type="entry name" value="FliD_C"/>
    <property type="match status" value="2"/>
</dbReference>
<evidence type="ECO:0000259" key="7">
    <source>
        <dbReference type="Pfam" id="PF07195"/>
    </source>
</evidence>
<comment type="subunit">
    <text evidence="2 5">Homopentamer.</text>
</comment>
<evidence type="ECO:0000313" key="8">
    <source>
        <dbReference type="EMBL" id="CAB3778468.1"/>
    </source>
</evidence>
<dbReference type="AlphaFoldDB" id="A0A6S7AUF0"/>
<dbReference type="InterPro" id="IPR040026">
    <property type="entry name" value="FliD"/>
</dbReference>
<feature type="domain" description="Flagellar hook-associated protein 2 C-terminal" evidence="7">
    <location>
        <begin position="637"/>
        <end position="719"/>
    </location>
</feature>
<accession>A0A6S7AUF0</accession>
<comment type="similarity">
    <text evidence="1 5">Belongs to the FliD family.</text>
</comment>
<evidence type="ECO:0000256" key="3">
    <source>
        <dbReference type="ARBA" id="ARBA00023054"/>
    </source>
</evidence>
<comment type="function">
    <text evidence="5">Required for morphogenesis and for the elongation of the flagellar filament by facilitating polymerization of the flagellin monomers at the tip of growing filament. Forms a capping structure, which prevents flagellin subunits (transported through the central channel of the flagellum) from leaking out without polymerization at the distal end.</text>
</comment>
<protein>
    <recommendedName>
        <fullName evidence="5">Flagellar hook-associated protein 2</fullName>
        <shortName evidence="5">HAP2</shortName>
    </recommendedName>
    <alternativeName>
        <fullName evidence="5">Flagellar cap protein</fullName>
    </alternativeName>
</protein>
<sequence>MTSSVSSSSGGTTSTPTAAEILAQAQANAKAAAQSIISGSGIGSSMNLSQLMSGLMSVESVPLLNLQAQQAGVQTEVSAFGTISSAFSTFESTLSNLTFASNFQSLAAASSDETVASVALNTGAVAGSYDLNVTALASAESLLAPGQASTTTSIGSGTPTTLNIQLGTTTPAIPASAGPPPVSAVPASFTPNSGQTVVPITINSSNNTLQGIAQAINSANVGVTASIVNDGSGTPYRLQISSTATGATQSIQINVAGAGGTGAGDTAITSLLQYDPAGTMNMTQTTAAGNAEMTVNGTPISSPSNTVDGSFPGLAIGLVGTGATTITVGNATSNLSTLVQNFVTAYNTMQTTIQPLTNFNASDSTQNGPLLGDGTTQQLMTQIQSIVSSIVAGMPQNMSGLSDVGITLDPSNPADNQLVLDSSTLSSALAANPNALQGLFATQTTATDALVTAFADANTTPQSGTYGITVTQAATQGSLTGSAPAVLPPDTAAGATAGETAATQLSINLNGTFASVTVPAGNYATLGAYATALQSAINGNSTFSAGGSAVNVIANANGTLSVTSTAFGSNSTVEITGTDAAGLFGQASNVGTTGVDIEGSIGGQPATGSGQTLTASGNNPAAGLAVTVQGSQTGSRGSVSYSSGIATQLMAVMTQAVQVSGQAGATSDGAITSALSTLNSQITAIEAQETQTQSYIDSVSANYQTQFTQLETTLASMQSIQSYLQQIFNPATSS</sequence>
<dbReference type="GO" id="GO:0005576">
    <property type="term" value="C:extracellular region"/>
    <property type="evidence" value="ECO:0007669"/>
    <property type="project" value="UniProtKB-SubCell"/>
</dbReference>
<dbReference type="GO" id="GO:0071973">
    <property type="term" value="P:bacterial-type flagellum-dependent cell motility"/>
    <property type="evidence" value="ECO:0007669"/>
    <property type="project" value="TreeGrafter"/>
</dbReference>
<evidence type="ECO:0000259" key="6">
    <source>
        <dbReference type="Pfam" id="PF02465"/>
    </source>
</evidence>
<feature type="domain" description="Flagellar hook-associated protein 2 C-terminal" evidence="7">
    <location>
        <begin position="288"/>
        <end position="447"/>
    </location>
</feature>
<evidence type="ECO:0000256" key="1">
    <source>
        <dbReference type="ARBA" id="ARBA00009764"/>
    </source>
</evidence>
<dbReference type="InterPro" id="IPR003481">
    <property type="entry name" value="FliD_N"/>
</dbReference>
<name>A0A6S7AUF0_9BURK</name>
<dbReference type="GO" id="GO:0009421">
    <property type="term" value="C:bacterial-type flagellum filament cap"/>
    <property type="evidence" value="ECO:0007669"/>
    <property type="project" value="InterPro"/>
</dbReference>
<evidence type="ECO:0000256" key="4">
    <source>
        <dbReference type="ARBA" id="ARBA00023143"/>
    </source>
</evidence>